<name>A0A7M1RQV6_9CAUD</name>
<organism evidence="1 2">
    <name type="scientific">uncultured phage cr56_1</name>
    <dbReference type="NCBI Taxonomy" id="2772081"/>
    <lineage>
        <taxon>Viruses</taxon>
        <taxon>Duplodnaviria</taxon>
        <taxon>Heunggongvirae</taxon>
        <taxon>Uroviricota</taxon>
        <taxon>Caudoviricetes</taxon>
        <taxon>Crassvirales</taxon>
        <taxon>Suoliviridae</taxon>
        <taxon>Loutivirinae</taxon>
        <taxon>Buchavirus</taxon>
        <taxon>Buchavirus faecalis</taxon>
    </lineage>
</organism>
<dbReference type="KEGG" id="vg:65130736"/>
<reference evidence="1 2" key="1">
    <citation type="submission" date="2020-07" db="EMBL/GenBank/DDBJ databases">
        <title>Taxonomic proposal: Crassvirales, a new order of highly abundant and diverse bacterial viruses.</title>
        <authorList>
            <person name="Shkoporov A.N."/>
            <person name="Stockdale S.R."/>
            <person name="Guerin E."/>
            <person name="Ross R.P."/>
            <person name="Hill C."/>
        </authorList>
    </citation>
    <scope>NUCLEOTIDE SEQUENCE [LARGE SCALE GENOMIC DNA]</scope>
</reference>
<protein>
    <submittedName>
        <fullName evidence="1">Uncharacterized protein</fullName>
    </submittedName>
</protein>
<evidence type="ECO:0000313" key="1">
    <source>
        <dbReference type="EMBL" id="QOR56817.1"/>
    </source>
</evidence>
<keyword evidence="2" id="KW-1185">Reference proteome</keyword>
<dbReference type="RefSeq" id="YP_010112269.1">
    <property type="nucleotide sequence ID" value="NC_055890.1"/>
</dbReference>
<dbReference type="EMBL" id="MT774397">
    <property type="protein sequence ID" value="QOR56817.1"/>
    <property type="molecule type" value="Genomic_DNA"/>
</dbReference>
<evidence type="ECO:0000313" key="2">
    <source>
        <dbReference type="Proteomes" id="UP000593741"/>
    </source>
</evidence>
<dbReference type="GeneID" id="65130736"/>
<accession>A0A7M1RQV6</accession>
<dbReference type="Proteomes" id="UP000593741">
    <property type="component" value="Genome"/>
</dbReference>
<proteinExistence type="predicted"/>
<sequence length="193" mass="22454">MLKYKQNRKLITIECDCCGKEFEKPVSEYNRNIKLGRANYCSRACSGKMCNKNNKQKGNPSSLNPYARRDQYTPFRYYFRNAKKRFKDFNLTLEYLKQLWEEQEGICPYTGIQLRLAEYKANHNNPIYTASLDRIDSTKGYIIGNVQFISTAINYMKNNMSHEDTIKLCNVIAKHVVELGAYDSPVHTTDSLT</sequence>
<dbReference type="Gene3D" id="3.30.40.220">
    <property type="match status" value="1"/>
</dbReference>